<dbReference type="Pfam" id="PF01694">
    <property type="entry name" value="Rhomboid"/>
    <property type="match status" value="1"/>
</dbReference>
<organism evidence="7 8">
    <name type="scientific">Luteibacter rhizovicinus</name>
    <dbReference type="NCBI Taxonomy" id="242606"/>
    <lineage>
        <taxon>Bacteria</taxon>
        <taxon>Pseudomonadati</taxon>
        <taxon>Pseudomonadota</taxon>
        <taxon>Gammaproteobacteria</taxon>
        <taxon>Lysobacterales</taxon>
        <taxon>Rhodanobacteraceae</taxon>
        <taxon>Luteibacter</taxon>
    </lineage>
</organism>
<evidence type="ECO:0000259" key="6">
    <source>
        <dbReference type="Pfam" id="PF01694"/>
    </source>
</evidence>
<feature type="transmembrane region" description="Helical" evidence="5">
    <location>
        <begin position="135"/>
        <end position="153"/>
    </location>
</feature>
<keyword evidence="7" id="KW-0378">Hydrolase</keyword>
<accession>A0A4R3YNJ0</accession>
<name>A0A4R3YNJ0_9GAMM</name>
<feature type="transmembrane region" description="Helical" evidence="5">
    <location>
        <begin position="74"/>
        <end position="98"/>
    </location>
</feature>
<keyword evidence="8" id="KW-1185">Reference proteome</keyword>
<dbReference type="Gene3D" id="1.20.1540.10">
    <property type="entry name" value="Rhomboid-like"/>
    <property type="match status" value="1"/>
</dbReference>
<dbReference type="InterPro" id="IPR022764">
    <property type="entry name" value="Peptidase_S54_rhomboid_dom"/>
</dbReference>
<dbReference type="GO" id="GO:0006508">
    <property type="term" value="P:proteolysis"/>
    <property type="evidence" value="ECO:0007669"/>
    <property type="project" value="UniProtKB-KW"/>
</dbReference>
<reference evidence="7 8" key="1">
    <citation type="submission" date="2019-03" db="EMBL/GenBank/DDBJ databases">
        <title>Above-ground endophytic microbial communities from plants in different locations in the United States.</title>
        <authorList>
            <person name="Frank C."/>
        </authorList>
    </citation>
    <scope>NUCLEOTIDE SEQUENCE [LARGE SCALE GENOMIC DNA]</scope>
    <source>
        <strain evidence="7 8">LP_13_YM</strain>
    </source>
</reference>
<dbReference type="GO" id="GO:0004252">
    <property type="term" value="F:serine-type endopeptidase activity"/>
    <property type="evidence" value="ECO:0007669"/>
    <property type="project" value="InterPro"/>
</dbReference>
<feature type="transmembrane region" description="Helical" evidence="5">
    <location>
        <begin position="110"/>
        <end position="129"/>
    </location>
</feature>
<feature type="transmembrane region" description="Helical" evidence="5">
    <location>
        <begin position="174"/>
        <end position="194"/>
    </location>
</feature>
<gene>
    <name evidence="7" type="ORF">EC912_107151</name>
</gene>
<evidence type="ECO:0000313" key="8">
    <source>
        <dbReference type="Proteomes" id="UP000295645"/>
    </source>
</evidence>
<feature type="transmembrane region" description="Helical" evidence="5">
    <location>
        <begin position="200"/>
        <end position="218"/>
    </location>
</feature>
<evidence type="ECO:0000313" key="7">
    <source>
        <dbReference type="EMBL" id="TCV92443.1"/>
    </source>
</evidence>
<dbReference type="InterPro" id="IPR050925">
    <property type="entry name" value="Rhomboid_protease_S54"/>
</dbReference>
<dbReference type="GO" id="GO:0016020">
    <property type="term" value="C:membrane"/>
    <property type="evidence" value="ECO:0007669"/>
    <property type="project" value="UniProtKB-SubCell"/>
</dbReference>
<proteinExistence type="predicted"/>
<evidence type="ECO:0000256" key="4">
    <source>
        <dbReference type="ARBA" id="ARBA00023136"/>
    </source>
</evidence>
<evidence type="ECO:0000256" key="3">
    <source>
        <dbReference type="ARBA" id="ARBA00022989"/>
    </source>
</evidence>
<evidence type="ECO:0000256" key="2">
    <source>
        <dbReference type="ARBA" id="ARBA00022692"/>
    </source>
</evidence>
<protein>
    <submittedName>
        <fullName evidence="7">Membrane associated rhomboid family serine protease</fullName>
    </submittedName>
</protein>
<dbReference type="Proteomes" id="UP000295645">
    <property type="component" value="Unassembled WGS sequence"/>
</dbReference>
<dbReference type="EMBL" id="SMCS01000007">
    <property type="protein sequence ID" value="TCV92443.1"/>
    <property type="molecule type" value="Genomic_DNA"/>
</dbReference>
<keyword evidence="4 5" id="KW-0472">Membrane</keyword>
<comment type="caution">
    <text evidence="7">The sequence shown here is derived from an EMBL/GenBank/DDBJ whole genome shotgun (WGS) entry which is preliminary data.</text>
</comment>
<dbReference type="InterPro" id="IPR035952">
    <property type="entry name" value="Rhomboid-like_sf"/>
</dbReference>
<dbReference type="SUPFAM" id="SSF144091">
    <property type="entry name" value="Rhomboid-like"/>
    <property type="match status" value="1"/>
</dbReference>
<evidence type="ECO:0000256" key="5">
    <source>
        <dbReference type="SAM" id="Phobius"/>
    </source>
</evidence>
<dbReference type="OrthoDB" id="9813074at2"/>
<dbReference type="PANTHER" id="PTHR43731:SF26">
    <property type="entry name" value="RHOMBOID-LIKE PROTEIN 10, CHLOROPLASTIC"/>
    <property type="match status" value="1"/>
</dbReference>
<dbReference type="AlphaFoldDB" id="A0A4R3YNJ0"/>
<keyword evidence="3 5" id="KW-1133">Transmembrane helix</keyword>
<keyword evidence="7" id="KW-0645">Protease</keyword>
<feature type="domain" description="Peptidase S54 rhomboid" evidence="6">
    <location>
        <begin position="71"/>
        <end position="218"/>
    </location>
</feature>
<dbReference type="RefSeq" id="WP_132146022.1">
    <property type="nucleotide sequence ID" value="NZ_SMCS01000007.1"/>
</dbReference>
<comment type="subcellular location">
    <subcellularLocation>
        <location evidence="1">Membrane</location>
        <topology evidence="1">Multi-pass membrane protein</topology>
    </subcellularLocation>
</comment>
<sequence>MNLFVRVDTRRRSRLCWATLLIVVLCVVCFVALALSAPAERLAIMLHWGTVPAHLFTAGVPIWQQLSDPALLRLATALFIHGGWLHLVSNLLFLVIFSLPAERRLGSPRFLLLFLMGGVVANLIGAISLTGARVAIIGCSGAVSAVVGAYVTLFPRERLGLVLPLGLYLEFVRVPAFLLIGIWALVQLLFSYAGASYGAVVWWTHIGGFLFGIVFAFFSRGAIVRRLRG</sequence>
<dbReference type="PANTHER" id="PTHR43731">
    <property type="entry name" value="RHOMBOID PROTEASE"/>
    <property type="match status" value="1"/>
</dbReference>
<evidence type="ECO:0000256" key="1">
    <source>
        <dbReference type="ARBA" id="ARBA00004141"/>
    </source>
</evidence>
<keyword evidence="2 5" id="KW-0812">Transmembrane</keyword>